<comment type="caution">
    <text evidence="1">The sequence shown here is derived from an EMBL/GenBank/DDBJ whole genome shotgun (WGS) entry which is preliminary data.</text>
</comment>
<dbReference type="GO" id="GO:0016853">
    <property type="term" value="F:isomerase activity"/>
    <property type="evidence" value="ECO:0007669"/>
    <property type="project" value="UniProtKB-KW"/>
</dbReference>
<organism evidence="1">
    <name type="scientific">hydrocarbon metagenome</name>
    <dbReference type="NCBI Taxonomy" id="938273"/>
    <lineage>
        <taxon>unclassified sequences</taxon>
        <taxon>metagenomes</taxon>
        <taxon>ecological metagenomes</taxon>
    </lineage>
</organism>
<dbReference type="SUPFAM" id="SSF50118">
    <property type="entry name" value="Cell growth inhibitor/plasmid maintenance toxic component"/>
    <property type="match status" value="1"/>
</dbReference>
<sequence>MGSYAAGDVVLAPIRFPDGGQKIRPAVVVAVREDGSLIACPVSSKPPSDMPSMPLSLPDFARGGLDLLDESYVLARPCTLRSPEVVAKKGRLTAGALAAVAMMAQNGQNRR</sequence>
<dbReference type="AlphaFoldDB" id="A0A0W8FJ32"/>
<accession>A0A0W8FJ32</accession>
<reference evidence="1" key="1">
    <citation type="journal article" date="2015" name="Proc. Natl. Acad. Sci. U.S.A.">
        <title>Networks of energetic and metabolic interactions define dynamics in microbial communities.</title>
        <authorList>
            <person name="Embree M."/>
            <person name="Liu J.K."/>
            <person name="Al-Bassam M.M."/>
            <person name="Zengler K."/>
        </authorList>
    </citation>
    <scope>NUCLEOTIDE SEQUENCE</scope>
</reference>
<proteinExistence type="predicted"/>
<evidence type="ECO:0000313" key="1">
    <source>
        <dbReference type="EMBL" id="KUG20927.1"/>
    </source>
</evidence>
<protein>
    <submittedName>
        <fullName evidence="1">Type iia topoisomerase (Dna gyrase/topo ii, topoisomerase iv), a subunit</fullName>
    </submittedName>
</protein>
<keyword evidence="1" id="KW-0413">Isomerase</keyword>
<dbReference type="EMBL" id="LNQE01001126">
    <property type="protein sequence ID" value="KUG20927.1"/>
    <property type="molecule type" value="Genomic_DNA"/>
</dbReference>
<gene>
    <name evidence="1" type="ORF">ASZ90_009320</name>
</gene>
<name>A0A0W8FJ32_9ZZZZ</name>